<evidence type="ECO:0000313" key="2">
    <source>
        <dbReference type="Proteomes" id="UP000054166"/>
    </source>
</evidence>
<dbReference type="InParanoid" id="A0A0C3ASK7"/>
<proteinExistence type="predicted"/>
<protein>
    <submittedName>
        <fullName evidence="1">Uncharacterized protein</fullName>
    </submittedName>
</protein>
<reference evidence="1 2" key="1">
    <citation type="submission" date="2014-04" db="EMBL/GenBank/DDBJ databases">
        <authorList>
            <consortium name="DOE Joint Genome Institute"/>
            <person name="Kuo A."/>
            <person name="Tarkka M."/>
            <person name="Buscot F."/>
            <person name="Kohler A."/>
            <person name="Nagy L.G."/>
            <person name="Floudas D."/>
            <person name="Copeland A."/>
            <person name="Barry K.W."/>
            <person name="Cichocki N."/>
            <person name="Veneault-Fourrey C."/>
            <person name="LaButti K."/>
            <person name="Lindquist E.A."/>
            <person name="Lipzen A."/>
            <person name="Lundell T."/>
            <person name="Morin E."/>
            <person name="Murat C."/>
            <person name="Sun H."/>
            <person name="Tunlid A."/>
            <person name="Henrissat B."/>
            <person name="Grigoriev I.V."/>
            <person name="Hibbett D.S."/>
            <person name="Martin F."/>
            <person name="Nordberg H.P."/>
            <person name="Cantor M.N."/>
            <person name="Hua S.X."/>
        </authorList>
    </citation>
    <scope>NUCLEOTIDE SEQUENCE [LARGE SCALE GENOMIC DNA]</scope>
    <source>
        <strain evidence="1 2">F 1598</strain>
    </source>
</reference>
<dbReference type="AlphaFoldDB" id="A0A0C3ASK7"/>
<dbReference type="Proteomes" id="UP000054166">
    <property type="component" value="Unassembled WGS sequence"/>
</dbReference>
<gene>
    <name evidence="1" type="ORF">PILCRDRAFT_91391</name>
</gene>
<evidence type="ECO:0000313" key="1">
    <source>
        <dbReference type="EMBL" id="KIM76918.1"/>
    </source>
</evidence>
<organism evidence="1 2">
    <name type="scientific">Piloderma croceum (strain F 1598)</name>
    <dbReference type="NCBI Taxonomy" id="765440"/>
    <lineage>
        <taxon>Eukaryota</taxon>
        <taxon>Fungi</taxon>
        <taxon>Dikarya</taxon>
        <taxon>Basidiomycota</taxon>
        <taxon>Agaricomycotina</taxon>
        <taxon>Agaricomycetes</taxon>
        <taxon>Agaricomycetidae</taxon>
        <taxon>Atheliales</taxon>
        <taxon>Atheliaceae</taxon>
        <taxon>Piloderma</taxon>
    </lineage>
</organism>
<dbReference type="HOGENOM" id="CLU_1475695_0_0_1"/>
<name>A0A0C3ASK7_PILCF</name>
<sequence length="183" mass="20634">MTSLAAVYPYILAYKISNGIEHRHLADFKDAATRDNFGKYILEKLGGTKAADDDWYKLPDLNKFYAANTEARKHGHVYDLPDHDLGIPPHAVHFHILAFKVGNGETYRQLSDFVSVEKRTDFVNYLKALKAPKEGDWYKLPGKKEIDDAIAEALKLGGDVYDLPYAPHVRDLPSLDSESEALE</sequence>
<reference evidence="2" key="2">
    <citation type="submission" date="2015-01" db="EMBL/GenBank/DDBJ databases">
        <title>Evolutionary Origins and Diversification of the Mycorrhizal Mutualists.</title>
        <authorList>
            <consortium name="DOE Joint Genome Institute"/>
            <consortium name="Mycorrhizal Genomics Consortium"/>
            <person name="Kohler A."/>
            <person name="Kuo A."/>
            <person name="Nagy L.G."/>
            <person name="Floudas D."/>
            <person name="Copeland A."/>
            <person name="Barry K.W."/>
            <person name="Cichocki N."/>
            <person name="Veneault-Fourrey C."/>
            <person name="LaButti K."/>
            <person name="Lindquist E.A."/>
            <person name="Lipzen A."/>
            <person name="Lundell T."/>
            <person name="Morin E."/>
            <person name="Murat C."/>
            <person name="Riley R."/>
            <person name="Ohm R."/>
            <person name="Sun H."/>
            <person name="Tunlid A."/>
            <person name="Henrissat B."/>
            <person name="Grigoriev I.V."/>
            <person name="Hibbett D.S."/>
            <person name="Martin F."/>
        </authorList>
    </citation>
    <scope>NUCLEOTIDE SEQUENCE [LARGE SCALE GENOMIC DNA]</scope>
    <source>
        <strain evidence="2">F 1598</strain>
    </source>
</reference>
<keyword evidence="2" id="KW-1185">Reference proteome</keyword>
<accession>A0A0C3ASK7</accession>
<dbReference type="EMBL" id="KN833030">
    <property type="protein sequence ID" value="KIM76918.1"/>
    <property type="molecule type" value="Genomic_DNA"/>
</dbReference>